<feature type="domain" description="Ketoreductase" evidence="5">
    <location>
        <begin position="11"/>
        <end position="192"/>
    </location>
</feature>
<dbReference type="PRINTS" id="PR00080">
    <property type="entry name" value="SDRFAMILY"/>
</dbReference>
<dbReference type="GO" id="GO:0016616">
    <property type="term" value="F:oxidoreductase activity, acting on the CH-OH group of donors, NAD or NADP as acceptor"/>
    <property type="evidence" value="ECO:0007669"/>
    <property type="project" value="TreeGrafter"/>
</dbReference>
<dbReference type="InterPro" id="IPR002347">
    <property type="entry name" value="SDR_fam"/>
</dbReference>
<comment type="caution">
    <text evidence="6">The sequence shown here is derived from an EMBL/GenBank/DDBJ whole genome shotgun (WGS) entry which is preliminary data.</text>
</comment>
<dbReference type="CDD" id="cd05233">
    <property type="entry name" value="SDR_c"/>
    <property type="match status" value="1"/>
</dbReference>
<dbReference type="InterPro" id="IPR036291">
    <property type="entry name" value="NAD(P)-bd_dom_sf"/>
</dbReference>
<dbReference type="PANTHER" id="PTHR24322:SF736">
    <property type="entry name" value="RETINOL DEHYDROGENASE 10"/>
    <property type="match status" value="1"/>
</dbReference>
<dbReference type="SUPFAM" id="SSF51735">
    <property type="entry name" value="NAD(P)-binding Rossmann-fold domains"/>
    <property type="match status" value="1"/>
</dbReference>
<keyword evidence="7" id="KW-1185">Reference proteome</keyword>
<dbReference type="NCBIfam" id="NF005878">
    <property type="entry name" value="PRK07825.1"/>
    <property type="match status" value="1"/>
</dbReference>
<proteinExistence type="inferred from homology"/>
<dbReference type="PANTHER" id="PTHR24322">
    <property type="entry name" value="PKSB"/>
    <property type="match status" value="1"/>
</dbReference>
<dbReference type="PROSITE" id="PS00061">
    <property type="entry name" value="ADH_SHORT"/>
    <property type="match status" value="1"/>
</dbReference>
<dbReference type="Pfam" id="PF00106">
    <property type="entry name" value="adh_short"/>
    <property type="match status" value="1"/>
</dbReference>
<dbReference type="RefSeq" id="WP_106177828.1">
    <property type="nucleotide sequence ID" value="NZ_PVNH01000003.1"/>
</dbReference>
<organism evidence="6 7">
    <name type="scientific">Prauserella shujinwangii</name>
    <dbReference type="NCBI Taxonomy" id="1453103"/>
    <lineage>
        <taxon>Bacteria</taxon>
        <taxon>Bacillati</taxon>
        <taxon>Actinomycetota</taxon>
        <taxon>Actinomycetes</taxon>
        <taxon>Pseudonocardiales</taxon>
        <taxon>Pseudonocardiaceae</taxon>
        <taxon>Prauserella</taxon>
    </lineage>
</organism>
<evidence type="ECO:0000313" key="7">
    <source>
        <dbReference type="Proteomes" id="UP000238362"/>
    </source>
</evidence>
<protein>
    <submittedName>
        <fullName evidence="6">Short-subunit dehydrogenase</fullName>
    </submittedName>
</protein>
<dbReference type="FunFam" id="3.40.50.720:FF:000084">
    <property type="entry name" value="Short-chain dehydrogenase reductase"/>
    <property type="match status" value="1"/>
</dbReference>
<keyword evidence="2" id="KW-0560">Oxidoreductase</keyword>
<dbReference type="AlphaFoldDB" id="A0A2T0LYB3"/>
<dbReference type="EMBL" id="PVNH01000003">
    <property type="protein sequence ID" value="PRX49111.1"/>
    <property type="molecule type" value="Genomic_DNA"/>
</dbReference>
<feature type="region of interest" description="Disordered" evidence="4">
    <location>
        <begin position="270"/>
        <end position="289"/>
    </location>
</feature>
<comment type="similarity">
    <text evidence="1 3">Belongs to the short-chain dehydrogenases/reductases (SDR) family.</text>
</comment>
<dbReference type="SMART" id="SM00822">
    <property type="entry name" value="PKS_KR"/>
    <property type="match status" value="1"/>
</dbReference>
<evidence type="ECO:0000256" key="1">
    <source>
        <dbReference type="ARBA" id="ARBA00006484"/>
    </source>
</evidence>
<dbReference type="InterPro" id="IPR057326">
    <property type="entry name" value="KR_dom"/>
</dbReference>
<evidence type="ECO:0000256" key="4">
    <source>
        <dbReference type="SAM" id="MobiDB-lite"/>
    </source>
</evidence>
<dbReference type="InterPro" id="IPR020904">
    <property type="entry name" value="Sc_DH/Rdtase_CS"/>
</dbReference>
<evidence type="ECO:0000256" key="3">
    <source>
        <dbReference type="RuleBase" id="RU000363"/>
    </source>
</evidence>
<accession>A0A2T0LYB3</accession>
<evidence type="ECO:0000259" key="5">
    <source>
        <dbReference type="SMART" id="SM00822"/>
    </source>
</evidence>
<gene>
    <name evidence="6" type="ORF">B0I33_103144</name>
</gene>
<dbReference type="Proteomes" id="UP000238362">
    <property type="component" value="Unassembled WGS sequence"/>
</dbReference>
<dbReference type="PRINTS" id="PR00081">
    <property type="entry name" value="GDHRDH"/>
</dbReference>
<evidence type="ECO:0000313" key="6">
    <source>
        <dbReference type="EMBL" id="PRX49111.1"/>
    </source>
</evidence>
<dbReference type="OrthoDB" id="9775296at2"/>
<dbReference type="Gene3D" id="3.40.50.720">
    <property type="entry name" value="NAD(P)-binding Rossmann-like Domain"/>
    <property type="match status" value="1"/>
</dbReference>
<reference evidence="6 7" key="1">
    <citation type="submission" date="2018-03" db="EMBL/GenBank/DDBJ databases">
        <title>Genomic Encyclopedia of Type Strains, Phase III (KMG-III): the genomes of soil and plant-associated and newly described type strains.</title>
        <authorList>
            <person name="Whitman W."/>
        </authorList>
    </citation>
    <scope>NUCLEOTIDE SEQUENCE [LARGE SCALE GENOMIC DNA]</scope>
    <source>
        <strain evidence="6 7">CGMCC 4.7125</strain>
    </source>
</reference>
<evidence type="ECO:0000256" key="2">
    <source>
        <dbReference type="ARBA" id="ARBA00023002"/>
    </source>
</evidence>
<name>A0A2T0LYB3_9PSEU</name>
<sequence length="289" mass="30605">MGRQPRSLRGKVVVITGGAQGIGAATAETLVRHGARVAIGDLDLVRAEKTAGELGGDTLALRLDVTDTDAFSAFLDEVERRLGPVDVLINNAGIMPLSPLDEEDDSSTRRQLEINLHAVIHGTREAMRRMRPRGSGHIVNVASMAGKAGFPGAATYCATKHGVVGLSESVHLELRGSGVDVSCVMPAVVRTELASGLGEARMIKSVRPEDVAAAIVHALEHPRFDVYVPKSLDATNRITRLFPRKASEWVMRALGGDQLLASAAHSPARAEYEARAAESAPGANRSQTG</sequence>